<dbReference type="Proteomes" id="UP000798662">
    <property type="component" value="Chromosome 1"/>
</dbReference>
<name>A0ACC3BI79_PYRYE</name>
<reference evidence="1" key="1">
    <citation type="submission" date="2019-11" db="EMBL/GenBank/DDBJ databases">
        <title>Nori genome reveals adaptations in red seaweeds to the harsh intertidal environment.</title>
        <authorList>
            <person name="Wang D."/>
            <person name="Mao Y."/>
        </authorList>
    </citation>
    <scope>NUCLEOTIDE SEQUENCE</scope>
    <source>
        <tissue evidence="1">Gametophyte</tissue>
    </source>
</reference>
<comment type="caution">
    <text evidence="1">The sequence shown here is derived from an EMBL/GenBank/DDBJ whole genome shotgun (WGS) entry which is preliminary data.</text>
</comment>
<proteinExistence type="predicted"/>
<dbReference type="EMBL" id="CM020618">
    <property type="protein sequence ID" value="KAK1857456.1"/>
    <property type="molecule type" value="Genomic_DNA"/>
</dbReference>
<accession>A0ACC3BI79</accession>
<organism evidence="1 2">
    <name type="scientific">Pyropia yezoensis</name>
    <name type="common">Susabi-nori</name>
    <name type="synonym">Porphyra yezoensis</name>
    <dbReference type="NCBI Taxonomy" id="2788"/>
    <lineage>
        <taxon>Eukaryota</taxon>
        <taxon>Rhodophyta</taxon>
        <taxon>Bangiophyceae</taxon>
        <taxon>Bangiales</taxon>
        <taxon>Bangiaceae</taxon>
        <taxon>Pyropia</taxon>
    </lineage>
</organism>
<sequence length="414" mass="41426">MVAVGGAGGPAAADVQVLLLGGVPALATGAAAASALAAWRRHAPYPPRAVVGGAGRHRTPAFLLDARLSLRRAKRRRIGVEVLVAGPLGGEHKDPEARPAGSGRRVRAAGAARGGHGSGGLCGSAFPLPTDGAWSSGVPLRVSRGQLRRARLLGTAASAVLLLAIDGVVVAVDQHAADERVRFEALRGVAAAQLRDALYDGGGVAAGGANGATPLPSAALRAPAALHLGAADVAALGGRAAEAAALGWMLERAPPTPPRGEGAGRGNGSAAGEWTLTGVPVVAGVPVVGVAAFRSWLASPPPRPLPRLPAASRVGGWDDEVAREAGGAAHSTPPLAVVLPPPFIAALAARACHTAVRFGDELPRAAAAALLRQLAFEYMVCEIVSCHPINTPISDGSRHRFHLPPVSGPGSPAG</sequence>
<protein>
    <submittedName>
        <fullName evidence="1">Uncharacterized protein</fullName>
    </submittedName>
</protein>
<gene>
    <name evidence="1" type="ORF">I4F81_000073</name>
</gene>
<evidence type="ECO:0000313" key="1">
    <source>
        <dbReference type="EMBL" id="KAK1857456.1"/>
    </source>
</evidence>
<evidence type="ECO:0000313" key="2">
    <source>
        <dbReference type="Proteomes" id="UP000798662"/>
    </source>
</evidence>
<keyword evidence="2" id="KW-1185">Reference proteome</keyword>